<proteinExistence type="predicted"/>
<evidence type="ECO:0000256" key="3">
    <source>
        <dbReference type="ARBA" id="ARBA00022679"/>
    </source>
</evidence>
<evidence type="ECO:0000256" key="6">
    <source>
        <dbReference type="ARBA" id="ARBA00022840"/>
    </source>
</evidence>
<evidence type="ECO:0000256" key="4">
    <source>
        <dbReference type="ARBA" id="ARBA00022741"/>
    </source>
</evidence>
<dbReference type="InterPro" id="IPR011009">
    <property type="entry name" value="Kinase-like_dom_sf"/>
</dbReference>
<dbReference type="InterPro" id="IPR051334">
    <property type="entry name" value="SRPK"/>
</dbReference>
<dbReference type="GO" id="GO:0000245">
    <property type="term" value="P:spliceosomal complex assembly"/>
    <property type="evidence" value="ECO:0007669"/>
    <property type="project" value="TreeGrafter"/>
</dbReference>
<evidence type="ECO:0000256" key="1">
    <source>
        <dbReference type="ARBA" id="ARBA00012513"/>
    </source>
</evidence>
<evidence type="ECO:0000256" key="8">
    <source>
        <dbReference type="ARBA" id="ARBA00048679"/>
    </source>
</evidence>
<name>A0AAN7ZW32_9PEZI</name>
<keyword evidence="5" id="KW-0418">Kinase</keyword>
<keyword evidence="2" id="KW-0723">Serine/threonine-protein kinase</keyword>
<keyword evidence="6" id="KW-0067">ATP-binding</keyword>
<evidence type="ECO:0000256" key="2">
    <source>
        <dbReference type="ARBA" id="ARBA00022527"/>
    </source>
</evidence>
<organism evidence="9 10">
    <name type="scientific">Elasticomyces elasticus</name>
    <dbReference type="NCBI Taxonomy" id="574655"/>
    <lineage>
        <taxon>Eukaryota</taxon>
        <taxon>Fungi</taxon>
        <taxon>Dikarya</taxon>
        <taxon>Ascomycota</taxon>
        <taxon>Pezizomycotina</taxon>
        <taxon>Dothideomycetes</taxon>
        <taxon>Dothideomycetidae</taxon>
        <taxon>Mycosphaerellales</taxon>
        <taxon>Teratosphaeriaceae</taxon>
        <taxon>Elasticomyces</taxon>
    </lineage>
</organism>
<comment type="caution">
    <text evidence="9">The sequence shown here is derived from an EMBL/GenBank/DDBJ whole genome shotgun (WGS) entry which is preliminary data.</text>
</comment>
<dbReference type="AlphaFoldDB" id="A0AAN7ZW32"/>
<evidence type="ECO:0000256" key="7">
    <source>
        <dbReference type="ARBA" id="ARBA00047899"/>
    </source>
</evidence>
<keyword evidence="3" id="KW-0808">Transferase</keyword>
<evidence type="ECO:0000313" key="10">
    <source>
        <dbReference type="Proteomes" id="UP001310594"/>
    </source>
</evidence>
<dbReference type="GO" id="GO:0005524">
    <property type="term" value="F:ATP binding"/>
    <property type="evidence" value="ECO:0007669"/>
    <property type="project" value="UniProtKB-KW"/>
</dbReference>
<protein>
    <recommendedName>
        <fullName evidence="1">non-specific serine/threonine protein kinase</fullName>
        <ecNumber evidence="1">2.7.11.1</ecNumber>
    </recommendedName>
</protein>
<accession>A0AAN7ZW32</accession>
<reference evidence="9" key="1">
    <citation type="submission" date="2023-08" db="EMBL/GenBank/DDBJ databases">
        <title>Black Yeasts Isolated from many extreme environments.</title>
        <authorList>
            <person name="Coleine C."/>
            <person name="Stajich J.E."/>
            <person name="Selbmann L."/>
        </authorList>
    </citation>
    <scope>NUCLEOTIDE SEQUENCE</scope>
    <source>
        <strain evidence="9">CCFEE 5810</strain>
    </source>
</reference>
<dbReference type="PANTHER" id="PTHR47634">
    <property type="entry name" value="PROTEIN KINASE DOMAIN-CONTAINING PROTEIN-RELATED"/>
    <property type="match status" value="1"/>
</dbReference>
<dbReference type="GO" id="GO:0004674">
    <property type="term" value="F:protein serine/threonine kinase activity"/>
    <property type="evidence" value="ECO:0007669"/>
    <property type="project" value="UniProtKB-KW"/>
</dbReference>
<dbReference type="EMBL" id="JAVRQU010000020">
    <property type="protein sequence ID" value="KAK5692079.1"/>
    <property type="molecule type" value="Genomic_DNA"/>
</dbReference>
<dbReference type="Proteomes" id="UP001310594">
    <property type="component" value="Unassembled WGS sequence"/>
</dbReference>
<comment type="catalytic activity">
    <reaction evidence="7">
        <text>L-threonyl-[protein] + ATP = O-phospho-L-threonyl-[protein] + ADP + H(+)</text>
        <dbReference type="Rhea" id="RHEA:46608"/>
        <dbReference type="Rhea" id="RHEA-COMP:11060"/>
        <dbReference type="Rhea" id="RHEA-COMP:11605"/>
        <dbReference type="ChEBI" id="CHEBI:15378"/>
        <dbReference type="ChEBI" id="CHEBI:30013"/>
        <dbReference type="ChEBI" id="CHEBI:30616"/>
        <dbReference type="ChEBI" id="CHEBI:61977"/>
        <dbReference type="ChEBI" id="CHEBI:456216"/>
        <dbReference type="EC" id="2.7.11.1"/>
    </reaction>
</comment>
<keyword evidence="4" id="KW-0547">Nucleotide-binding</keyword>
<sequence>MGHLAFPAEGSKECGWTSEDAHLAQHMEILGLMPPELLKRGRWTHKYFDSQGNLIRIPELHFTSLTETTDGSEAPMHRPREMGDEDLAWFVDFLRGALMLDPERRKTAEELLRHEWLK</sequence>
<dbReference type="EC" id="2.7.11.1" evidence="1"/>
<dbReference type="SUPFAM" id="SSF56112">
    <property type="entry name" value="Protein kinase-like (PK-like)"/>
    <property type="match status" value="1"/>
</dbReference>
<evidence type="ECO:0000313" key="9">
    <source>
        <dbReference type="EMBL" id="KAK5692079.1"/>
    </source>
</evidence>
<dbReference type="PANTHER" id="PTHR47634:SF9">
    <property type="entry name" value="PROTEIN KINASE DOMAIN-CONTAINING PROTEIN-RELATED"/>
    <property type="match status" value="1"/>
</dbReference>
<dbReference type="Gene3D" id="1.10.510.10">
    <property type="entry name" value="Transferase(Phosphotransferase) domain 1"/>
    <property type="match status" value="1"/>
</dbReference>
<gene>
    <name evidence="9" type="ORF">LTR97_011252</name>
</gene>
<dbReference type="GO" id="GO:0050684">
    <property type="term" value="P:regulation of mRNA processing"/>
    <property type="evidence" value="ECO:0007669"/>
    <property type="project" value="TreeGrafter"/>
</dbReference>
<comment type="catalytic activity">
    <reaction evidence="8">
        <text>L-seryl-[protein] + ATP = O-phospho-L-seryl-[protein] + ADP + H(+)</text>
        <dbReference type="Rhea" id="RHEA:17989"/>
        <dbReference type="Rhea" id="RHEA-COMP:9863"/>
        <dbReference type="Rhea" id="RHEA-COMP:11604"/>
        <dbReference type="ChEBI" id="CHEBI:15378"/>
        <dbReference type="ChEBI" id="CHEBI:29999"/>
        <dbReference type="ChEBI" id="CHEBI:30616"/>
        <dbReference type="ChEBI" id="CHEBI:83421"/>
        <dbReference type="ChEBI" id="CHEBI:456216"/>
        <dbReference type="EC" id="2.7.11.1"/>
    </reaction>
</comment>
<evidence type="ECO:0000256" key="5">
    <source>
        <dbReference type="ARBA" id="ARBA00022777"/>
    </source>
</evidence>